<evidence type="ECO:0000259" key="1">
    <source>
        <dbReference type="PROSITE" id="PS50042"/>
    </source>
</evidence>
<name>A0A318UGW5_9SPHI</name>
<proteinExistence type="predicted"/>
<dbReference type="InterPro" id="IPR000595">
    <property type="entry name" value="cNMP-bd_dom"/>
</dbReference>
<dbReference type="OrthoDB" id="9152304at2"/>
<dbReference type="AlphaFoldDB" id="A0A318UGW5"/>
<dbReference type="EMBL" id="QKLU01000003">
    <property type="protein sequence ID" value="PYF74740.1"/>
    <property type="molecule type" value="Genomic_DNA"/>
</dbReference>
<dbReference type="Pfam" id="PF00027">
    <property type="entry name" value="cNMP_binding"/>
    <property type="match status" value="1"/>
</dbReference>
<protein>
    <submittedName>
        <fullName evidence="2">CRP-like cAMP-binding protein</fullName>
    </submittedName>
</protein>
<gene>
    <name evidence="2" type="ORF">B0O44_103186</name>
</gene>
<evidence type="ECO:0000313" key="2">
    <source>
        <dbReference type="EMBL" id="PYF74740.1"/>
    </source>
</evidence>
<dbReference type="SUPFAM" id="SSF51206">
    <property type="entry name" value="cAMP-binding domain-like"/>
    <property type="match status" value="1"/>
</dbReference>
<dbReference type="SMART" id="SM00100">
    <property type="entry name" value="cNMP"/>
    <property type="match status" value="1"/>
</dbReference>
<comment type="caution">
    <text evidence="2">The sequence shown here is derived from an EMBL/GenBank/DDBJ whole genome shotgun (WGS) entry which is preliminary data.</text>
</comment>
<dbReference type="InterPro" id="IPR014710">
    <property type="entry name" value="RmlC-like_jellyroll"/>
</dbReference>
<accession>A0A318UGW5</accession>
<dbReference type="PROSITE" id="PS50042">
    <property type="entry name" value="CNMP_BINDING_3"/>
    <property type="match status" value="1"/>
</dbReference>
<evidence type="ECO:0000313" key="3">
    <source>
        <dbReference type="Proteomes" id="UP000248198"/>
    </source>
</evidence>
<reference evidence="2 3" key="1">
    <citation type="submission" date="2018-06" db="EMBL/GenBank/DDBJ databases">
        <title>Genomic Encyclopedia of Archaeal and Bacterial Type Strains, Phase II (KMG-II): from individual species to whole genera.</title>
        <authorList>
            <person name="Goeker M."/>
        </authorList>
    </citation>
    <scope>NUCLEOTIDE SEQUENCE [LARGE SCALE GENOMIC DNA]</scope>
    <source>
        <strain evidence="2 3">DSM 27372</strain>
    </source>
</reference>
<dbReference type="Proteomes" id="UP000248198">
    <property type="component" value="Unassembled WGS sequence"/>
</dbReference>
<feature type="domain" description="Cyclic nucleotide-binding" evidence="1">
    <location>
        <begin position="25"/>
        <end position="136"/>
    </location>
</feature>
<keyword evidence="3" id="KW-1185">Reference proteome</keyword>
<dbReference type="CDD" id="cd00038">
    <property type="entry name" value="CAP_ED"/>
    <property type="match status" value="1"/>
</dbReference>
<sequence length="202" mass="23768">MKYDASPWYQRMMKKYPIVTEQEWKLLDSMTKVKVIKKGDSFLQFGKVARYAAFVLSGQFKFSILDEEGKEKILKFGFADDFLANCESYYNNAPSNVSIIALEDAVIRRINIKQLQPLYDLYLNLSRVNLQIYQEALEQQSEHEYILSMKSPVRRYRFLLDRRPAIIQKISLTNIARYLYVSREAVSRARLYLFNQSGKLSD</sequence>
<organism evidence="2 3">
    <name type="scientific">Pedobacter nutrimenti</name>
    <dbReference type="NCBI Taxonomy" id="1241337"/>
    <lineage>
        <taxon>Bacteria</taxon>
        <taxon>Pseudomonadati</taxon>
        <taxon>Bacteroidota</taxon>
        <taxon>Sphingobacteriia</taxon>
        <taxon>Sphingobacteriales</taxon>
        <taxon>Sphingobacteriaceae</taxon>
        <taxon>Pedobacter</taxon>
    </lineage>
</organism>
<dbReference type="RefSeq" id="WP_110829492.1">
    <property type="nucleotide sequence ID" value="NZ_QKLU01000003.1"/>
</dbReference>
<dbReference type="InterPro" id="IPR018490">
    <property type="entry name" value="cNMP-bd_dom_sf"/>
</dbReference>
<dbReference type="Gene3D" id="2.60.120.10">
    <property type="entry name" value="Jelly Rolls"/>
    <property type="match status" value="1"/>
</dbReference>